<feature type="active site" description="Proton donor/acceptor" evidence="9">
    <location>
        <position position="203"/>
    </location>
</feature>
<sequence>MSSLSAGVQVISPRIAALSSILLLVGTCLAGQVAALELPLPPPGEDLVGTAQVIDAKYEDTFASLGEVYDLGYTEMLAANPKVDPWLPGVGTKILIPTRFILPSGPREGVVINLAEYRLYYFPKDKPVVYTYPIGIGREGWESPVSTTRIAGKVANPAWYPPESIRAEHAADGDPLPKIVPPGPDNPLGPFKLQLGLAGYLIHGSNKRFGIGTQTSHGCFRLYNFDIEELFGLIPVGTPVRIVNEPYKYGRSQNLLYLEAHAPLNRANDPSQTDLQNQAVNALLKRSEADHNLYVNLEKVREAVNAETGVPAEVAQPTEYIDVQASEYPH</sequence>
<dbReference type="PANTHER" id="PTHR30582">
    <property type="entry name" value="L,D-TRANSPEPTIDASE"/>
    <property type="match status" value="1"/>
</dbReference>
<evidence type="ECO:0000256" key="4">
    <source>
        <dbReference type="ARBA" id="ARBA00022679"/>
    </source>
</evidence>
<dbReference type="SUPFAM" id="SSF141523">
    <property type="entry name" value="L,D-transpeptidase catalytic domain-like"/>
    <property type="match status" value="1"/>
</dbReference>
<dbReference type="RefSeq" id="WP_183166848.1">
    <property type="nucleotide sequence ID" value="NZ_JACHXI010000011.1"/>
</dbReference>
<dbReference type="PROSITE" id="PS52029">
    <property type="entry name" value="LD_TPASE"/>
    <property type="match status" value="1"/>
</dbReference>
<evidence type="ECO:0000259" key="10">
    <source>
        <dbReference type="PROSITE" id="PS52029"/>
    </source>
</evidence>
<evidence type="ECO:0000256" key="7">
    <source>
        <dbReference type="ARBA" id="ARBA00022984"/>
    </source>
</evidence>
<protein>
    <submittedName>
        <fullName evidence="11">L,D-transpeptidase ErfK/SrfK</fullName>
    </submittedName>
</protein>
<dbReference type="EMBL" id="JACHXI010000011">
    <property type="protein sequence ID" value="MBB3103932.1"/>
    <property type="molecule type" value="Genomic_DNA"/>
</dbReference>
<dbReference type="GO" id="GO:0008360">
    <property type="term" value="P:regulation of cell shape"/>
    <property type="evidence" value="ECO:0007669"/>
    <property type="project" value="UniProtKB-UniRule"/>
</dbReference>
<evidence type="ECO:0000256" key="6">
    <source>
        <dbReference type="ARBA" id="ARBA00022960"/>
    </source>
</evidence>
<dbReference type="Pfam" id="PF03734">
    <property type="entry name" value="YkuD"/>
    <property type="match status" value="1"/>
</dbReference>
<keyword evidence="8 9" id="KW-0961">Cell wall biogenesis/degradation</keyword>
<organism evidence="11 12">
    <name type="scientific">Azomonas macrocytogenes</name>
    <name type="common">Azotobacter macrocytogenes</name>
    <dbReference type="NCBI Taxonomy" id="69962"/>
    <lineage>
        <taxon>Bacteria</taxon>
        <taxon>Pseudomonadati</taxon>
        <taxon>Pseudomonadota</taxon>
        <taxon>Gammaproteobacteria</taxon>
        <taxon>Pseudomonadales</taxon>
        <taxon>Pseudomonadaceae</taxon>
        <taxon>Azomonas</taxon>
    </lineage>
</organism>
<dbReference type="UniPathway" id="UPA00219"/>
<comment type="caution">
    <text evidence="11">The sequence shown here is derived from an EMBL/GenBank/DDBJ whole genome shotgun (WGS) entry which is preliminary data.</text>
</comment>
<gene>
    <name evidence="11" type="ORF">FHR87_002342</name>
</gene>
<evidence type="ECO:0000256" key="8">
    <source>
        <dbReference type="ARBA" id="ARBA00023316"/>
    </source>
</evidence>
<dbReference type="InterPro" id="IPR005490">
    <property type="entry name" value="LD_TPept_cat_dom"/>
</dbReference>
<proteinExistence type="inferred from homology"/>
<dbReference type="GO" id="GO:0018104">
    <property type="term" value="P:peptidoglycan-protein cross-linking"/>
    <property type="evidence" value="ECO:0007669"/>
    <property type="project" value="TreeGrafter"/>
</dbReference>
<accession>A0A839T3E6</accession>
<dbReference type="InterPro" id="IPR050979">
    <property type="entry name" value="LD-transpeptidase"/>
</dbReference>
<dbReference type="GO" id="GO:0005576">
    <property type="term" value="C:extracellular region"/>
    <property type="evidence" value="ECO:0007669"/>
    <property type="project" value="TreeGrafter"/>
</dbReference>
<evidence type="ECO:0000256" key="3">
    <source>
        <dbReference type="ARBA" id="ARBA00022676"/>
    </source>
</evidence>
<dbReference type="PANTHER" id="PTHR30582:SF24">
    <property type="entry name" value="L,D-TRANSPEPTIDASE ERFK_SRFK-RELATED"/>
    <property type="match status" value="1"/>
</dbReference>
<dbReference type="GO" id="GO:0071555">
    <property type="term" value="P:cell wall organization"/>
    <property type="evidence" value="ECO:0007669"/>
    <property type="project" value="UniProtKB-UniRule"/>
</dbReference>
<keyword evidence="6 9" id="KW-0133">Cell shape</keyword>
<feature type="domain" description="L,D-TPase catalytic" evidence="10">
    <location>
        <begin position="108"/>
        <end position="243"/>
    </location>
</feature>
<dbReference type="Proteomes" id="UP000549250">
    <property type="component" value="Unassembled WGS sequence"/>
</dbReference>
<evidence type="ECO:0000256" key="5">
    <source>
        <dbReference type="ARBA" id="ARBA00022801"/>
    </source>
</evidence>
<keyword evidence="3" id="KW-0328">Glycosyltransferase</keyword>
<reference evidence="11 12" key="1">
    <citation type="submission" date="2020-08" db="EMBL/GenBank/DDBJ databases">
        <title>Genomic Encyclopedia of Type Strains, Phase III (KMG-III): the genomes of soil and plant-associated and newly described type strains.</title>
        <authorList>
            <person name="Whitman W."/>
        </authorList>
    </citation>
    <scope>NUCLEOTIDE SEQUENCE [LARGE SCALE GENOMIC DNA]</scope>
    <source>
        <strain evidence="11 12">CECT 4462</strain>
    </source>
</reference>
<keyword evidence="4" id="KW-0808">Transferase</keyword>
<evidence type="ECO:0000313" key="11">
    <source>
        <dbReference type="EMBL" id="MBB3103932.1"/>
    </source>
</evidence>
<keyword evidence="5" id="KW-0378">Hydrolase</keyword>
<evidence type="ECO:0000256" key="9">
    <source>
        <dbReference type="PROSITE-ProRule" id="PRU01373"/>
    </source>
</evidence>
<dbReference type="Gene3D" id="2.40.440.10">
    <property type="entry name" value="L,D-transpeptidase catalytic domain-like"/>
    <property type="match status" value="1"/>
</dbReference>
<dbReference type="GO" id="GO:0016757">
    <property type="term" value="F:glycosyltransferase activity"/>
    <property type="evidence" value="ECO:0007669"/>
    <property type="project" value="UniProtKB-KW"/>
</dbReference>
<feature type="active site" description="Nucleophile" evidence="9">
    <location>
        <position position="219"/>
    </location>
</feature>
<evidence type="ECO:0000256" key="2">
    <source>
        <dbReference type="ARBA" id="ARBA00005992"/>
    </source>
</evidence>
<name>A0A839T3E6_AZOMA</name>
<evidence type="ECO:0000256" key="1">
    <source>
        <dbReference type="ARBA" id="ARBA00004752"/>
    </source>
</evidence>
<dbReference type="CDD" id="cd16913">
    <property type="entry name" value="YkuD_like"/>
    <property type="match status" value="1"/>
</dbReference>
<keyword evidence="7 9" id="KW-0573">Peptidoglycan synthesis</keyword>
<dbReference type="AlphaFoldDB" id="A0A839T3E6"/>
<comment type="similarity">
    <text evidence="2">Belongs to the YkuD family.</text>
</comment>
<evidence type="ECO:0000313" key="12">
    <source>
        <dbReference type="Proteomes" id="UP000549250"/>
    </source>
</evidence>
<keyword evidence="12" id="KW-1185">Reference proteome</keyword>
<comment type="pathway">
    <text evidence="1 9">Cell wall biogenesis; peptidoglycan biosynthesis.</text>
</comment>
<dbReference type="InterPro" id="IPR038063">
    <property type="entry name" value="Transpep_catalytic_dom"/>
</dbReference>
<dbReference type="GO" id="GO:0071972">
    <property type="term" value="F:peptidoglycan L,D-transpeptidase activity"/>
    <property type="evidence" value="ECO:0007669"/>
    <property type="project" value="TreeGrafter"/>
</dbReference>